<protein>
    <submittedName>
        <fullName evidence="1">Uncharacterized protein</fullName>
    </submittedName>
</protein>
<comment type="caution">
    <text evidence="1">The sequence shown here is derived from an EMBL/GenBank/DDBJ whole genome shotgun (WGS) entry which is preliminary data.</text>
</comment>
<sequence>MTSIAELEKRRESADNIRPLTDPIQIQLSRLQAIAAAQRAISVARNLDFQLPVEIDISNTGEVKIVGRGS</sequence>
<evidence type="ECO:0000313" key="1">
    <source>
        <dbReference type="EMBL" id="OGM26569.1"/>
    </source>
</evidence>
<name>A0A1F7YI57_9BACT</name>
<accession>A0A1F7YI57</accession>
<reference evidence="1 2" key="1">
    <citation type="journal article" date="2016" name="Nat. Commun.">
        <title>Thousands of microbial genomes shed light on interconnected biogeochemical processes in an aquifer system.</title>
        <authorList>
            <person name="Anantharaman K."/>
            <person name="Brown C.T."/>
            <person name="Hug L.A."/>
            <person name="Sharon I."/>
            <person name="Castelle C.J."/>
            <person name="Probst A.J."/>
            <person name="Thomas B.C."/>
            <person name="Singh A."/>
            <person name="Wilkins M.J."/>
            <person name="Karaoz U."/>
            <person name="Brodie E.L."/>
            <person name="Williams K.H."/>
            <person name="Hubbard S.S."/>
            <person name="Banfield J.F."/>
        </authorList>
    </citation>
    <scope>NUCLEOTIDE SEQUENCE [LARGE SCALE GENOMIC DNA]</scope>
</reference>
<evidence type="ECO:0000313" key="2">
    <source>
        <dbReference type="Proteomes" id="UP000178851"/>
    </source>
</evidence>
<dbReference type="EMBL" id="MGGI01000012">
    <property type="protein sequence ID" value="OGM26569.1"/>
    <property type="molecule type" value="Genomic_DNA"/>
</dbReference>
<dbReference type="AlphaFoldDB" id="A0A1F7YI57"/>
<gene>
    <name evidence="1" type="ORF">A2627_00920</name>
</gene>
<proteinExistence type="predicted"/>
<dbReference type="Proteomes" id="UP000178851">
    <property type="component" value="Unassembled WGS sequence"/>
</dbReference>
<organism evidence="1 2">
    <name type="scientific">Candidatus Woesebacteria bacterium RIFCSPHIGHO2_01_FULL_39_28</name>
    <dbReference type="NCBI Taxonomy" id="1802496"/>
    <lineage>
        <taxon>Bacteria</taxon>
        <taxon>Candidatus Woeseibacteriota</taxon>
    </lineage>
</organism>